<feature type="domain" description="Xrn1 N-terminal" evidence="2">
    <location>
        <begin position="1"/>
        <end position="269"/>
    </location>
</feature>
<dbReference type="InterPro" id="IPR004859">
    <property type="entry name" value="Xrn1_N"/>
</dbReference>
<reference evidence="3 4" key="1">
    <citation type="journal article" date="2011" name="Genome Res.">
        <title>Chromosome and gene copy number variation allow major structural change between species and strains of Leishmania.</title>
        <authorList>
            <person name="Rogers M.B."/>
            <person name="Hilley J.D."/>
            <person name="Dickens N.J."/>
            <person name="Wilkes J."/>
            <person name="Bates P.A."/>
            <person name="Depledge D.P."/>
            <person name="Harris D."/>
            <person name="Her Y."/>
            <person name="Herzyk P."/>
            <person name="Imamura H."/>
            <person name="Otto T.D."/>
            <person name="Sanders M."/>
            <person name="Seeger K."/>
            <person name="Dujardin J.C."/>
            <person name="Berriman M."/>
            <person name="Smith D.F."/>
            <person name="Hertz-Fowler C."/>
            <person name="Mottram J.C."/>
        </authorList>
    </citation>
    <scope>NUCLEOTIDE SEQUENCE [LARGE SCALE GENOMIC DNA]</scope>
    <source>
        <strain evidence="3 4">MHOM/GT/2001/U1103</strain>
    </source>
</reference>
<dbReference type="VEuPathDB" id="TriTrypDB:LmxM.23.0543"/>
<feature type="compositionally biased region" description="Low complexity" evidence="1">
    <location>
        <begin position="118"/>
        <end position="127"/>
    </location>
</feature>
<keyword evidence="3" id="KW-0378">Hydrolase</keyword>
<evidence type="ECO:0000259" key="2">
    <source>
        <dbReference type="Pfam" id="PF03159"/>
    </source>
</evidence>
<dbReference type="GO" id="GO:0003723">
    <property type="term" value="F:RNA binding"/>
    <property type="evidence" value="ECO:0007669"/>
    <property type="project" value="TreeGrafter"/>
</dbReference>
<dbReference type="GeneID" id="13454357"/>
<dbReference type="Pfam" id="PF03159">
    <property type="entry name" value="XRN_N"/>
    <property type="match status" value="1"/>
</dbReference>
<feature type="compositionally biased region" description="Basic and acidic residues" evidence="1">
    <location>
        <begin position="972"/>
        <end position="987"/>
    </location>
</feature>
<sequence>MGVPLLLTWLRKRFADCFMPADSAVTDYIRRSTDNLFIDLNSFLYQAATIITATHRTHRFHSVDEVEDVVLRKLFDLLDDLVMNLVQPKALVYIAVDGVSPLGKMSQQRARRRRGARRQSSASPSSSFRHHEPAGNINDLWDSNCISVGTRFMAKVTEALHFYAVSRTERINAKRLREERVRIDKADASVDSAAGDSTGESYVFPFISIIVDDVLRPGEGENKIAEFIRRIRADPSYGPNTSHVICSSDTDVTVTSLILHEPRIHVLRYEPPVSLGGKLPMKPQPPAQHHHQHRSHHQHVRFSSHPHRGSCPSSHGPRRVDGRSGHAHHSPPRPSSGHGDGAAAQPPPPKDSWLSTFFSIHVFRQRLREILHLSPGNDAASAVEGAAVSLVDAEEAALTFEHALHDVVFVLLLFGNDFLPTIGGSIQEGTLDALLALLATDFVPRGRTLVDPATNRIQYASARYLLSCLAELPGNAKKGGSGGRLQVHNGGSDALDWGFTAEKEAKERDPAFIERQQRREKQHERMCYCYWTMLQWALQYSAGIVEHWGCYYPYGRAPPLSKLATYCGVLTYNALGEIARRRLEMSAAAGRVTSSIDGEVENATEEEDDDDGMDGLPTSALQAGETGTAVIDAAERGKPTDVMVQLLILIPPRSVALLPTVFRHHYKEVEAAVQAPVEQLNLVSIGAWCEEKKRSLSEEERTRFTAYQFFASDADLGTAEAPFPARDIAFTAYWNGPAVQAELAALRVSKKATSATPGTTFTASATSSTAAAGLQSKAASFFSMGRRPTSGTSSNGGAAALLAAVNINNTRTSPPPAPATAEIATPLEETPASPSTEVTPALQQQNQPVKLRHPAGDYVLWVVPCDALQDALMVKALGTMHGNRFCVGSYVPLVEQDAVLSRSGGPRQEVRLQFRLVVAPVITDTTYAARLLSGYEEPAEVGMRERIAEARKEEADQADPWKQLDKMQTLQQERKRARDVENEHASGEGELDGDLAHAAPLSAGDDGQVPQEVELQEQRQQPQPQQVTLDTVDSTVQVADAEALLKLRKEEVRRRLTALKAARQAAQQDE</sequence>
<dbReference type="OMA" id="GNINDLW"/>
<protein>
    <submittedName>
        <fullName evidence="3">5'-3' exonuclease XRNC</fullName>
    </submittedName>
</protein>
<dbReference type="PhylomeDB" id="E9AW59"/>
<keyword evidence="3" id="KW-0540">Nuclease</keyword>
<dbReference type="Proteomes" id="UP000007259">
    <property type="component" value="Chromosome 23"/>
</dbReference>
<proteinExistence type="predicted"/>
<dbReference type="InterPro" id="IPR027073">
    <property type="entry name" value="5_3_exoribonuclease"/>
</dbReference>
<feature type="compositionally biased region" description="Basic residues" evidence="1">
    <location>
        <begin position="288"/>
        <end position="308"/>
    </location>
</feature>
<keyword evidence="3" id="KW-0269">Exonuclease</keyword>
<dbReference type="GO" id="GO:0000956">
    <property type="term" value="P:nuclear-transcribed mRNA catabolic process"/>
    <property type="evidence" value="ECO:0007669"/>
    <property type="project" value="TreeGrafter"/>
</dbReference>
<evidence type="ECO:0000313" key="3">
    <source>
        <dbReference type="EMBL" id="CBZ27193.1"/>
    </source>
</evidence>
<dbReference type="Gene3D" id="3.40.50.12390">
    <property type="match status" value="1"/>
</dbReference>
<feature type="region of interest" description="Disordered" evidence="1">
    <location>
        <begin position="105"/>
        <end position="134"/>
    </location>
</feature>
<feature type="region of interest" description="Disordered" evidence="1">
    <location>
        <begin position="275"/>
        <end position="348"/>
    </location>
</feature>
<feature type="region of interest" description="Disordered" evidence="1">
    <location>
        <begin position="969"/>
        <end position="1032"/>
    </location>
</feature>
<gene>
    <name evidence="3" type="ORF">LMXM_23_0543</name>
</gene>
<organism evidence="3 4">
    <name type="scientific">Leishmania mexicana (strain MHOM/GT/2001/U1103)</name>
    <dbReference type="NCBI Taxonomy" id="929439"/>
    <lineage>
        <taxon>Eukaryota</taxon>
        <taxon>Discoba</taxon>
        <taxon>Euglenozoa</taxon>
        <taxon>Kinetoplastea</taxon>
        <taxon>Metakinetoplastina</taxon>
        <taxon>Trypanosomatida</taxon>
        <taxon>Trypanosomatidae</taxon>
        <taxon>Leishmaniinae</taxon>
        <taxon>Leishmania</taxon>
    </lineage>
</organism>
<evidence type="ECO:0000313" key="4">
    <source>
        <dbReference type="Proteomes" id="UP000007259"/>
    </source>
</evidence>
<name>E9AW59_LEIMU</name>
<dbReference type="GO" id="GO:0005634">
    <property type="term" value="C:nucleus"/>
    <property type="evidence" value="ECO:0007669"/>
    <property type="project" value="TreeGrafter"/>
</dbReference>
<keyword evidence="4" id="KW-1185">Reference proteome</keyword>
<dbReference type="EMBL" id="FR799576">
    <property type="protein sequence ID" value="CBZ27193.1"/>
    <property type="molecule type" value="Genomic_DNA"/>
</dbReference>
<dbReference type="RefSeq" id="XP_003875681.1">
    <property type="nucleotide sequence ID" value="XM_003875632.1"/>
</dbReference>
<feature type="compositionally biased region" description="Low complexity" evidence="1">
    <location>
        <begin position="1008"/>
        <end position="1027"/>
    </location>
</feature>
<dbReference type="PANTHER" id="PTHR12341:SF29">
    <property type="entry name" value="EXONUCLEASE XRNC, PUTATIVE-RELATED"/>
    <property type="match status" value="1"/>
</dbReference>
<evidence type="ECO:0000256" key="1">
    <source>
        <dbReference type="SAM" id="MobiDB-lite"/>
    </source>
</evidence>
<dbReference type="PANTHER" id="PTHR12341">
    <property type="entry name" value="5'-&gt;3' EXORIBONUCLEASE"/>
    <property type="match status" value="1"/>
</dbReference>
<dbReference type="KEGG" id="lmi:LMXM_23_0543"/>
<dbReference type="GO" id="GO:0004534">
    <property type="term" value="F:5'-3' RNA exonuclease activity"/>
    <property type="evidence" value="ECO:0007669"/>
    <property type="project" value="TreeGrafter"/>
</dbReference>
<dbReference type="AlphaFoldDB" id="E9AW59"/>
<dbReference type="OrthoDB" id="278118at2759"/>
<accession>E9AW59</accession>